<evidence type="ECO:0000256" key="1">
    <source>
        <dbReference type="ARBA" id="ARBA00004141"/>
    </source>
</evidence>
<feature type="domain" description="HAMP" evidence="11">
    <location>
        <begin position="241"/>
        <end position="287"/>
    </location>
</feature>
<protein>
    <recommendedName>
        <fullName evidence="14">Chemotaxis protein</fullName>
    </recommendedName>
</protein>
<reference evidence="12" key="1">
    <citation type="journal article" date="2021" name="Arch. Microbiol.">
        <title>Methyloradius palustris gen. nov., sp. nov., a methanol-oxidizing bacterium isolated from snow.</title>
        <authorList>
            <person name="Miyadera T."/>
            <person name="Kojima H."/>
            <person name="Fukui M."/>
        </authorList>
    </citation>
    <scope>NUCLEOTIDE SEQUENCE</scope>
    <source>
        <strain evidence="12">Zm11</strain>
    </source>
</reference>
<dbReference type="KEGG" id="mpau:ZMTM_15770"/>
<dbReference type="FunFam" id="1.10.287.950:FF:000001">
    <property type="entry name" value="Methyl-accepting chemotaxis sensory transducer"/>
    <property type="match status" value="1"/>
</dbReference>
<evidence type="ECO:0000259" key="11">
    <source>
        <dbReference type="PROSITE" id="PS50885"/>
    </source>
</evidence>
<dbReference type="SUPFAM" id="SSF58104">
    <property type="entry name" value="Methyl-accepting chemotaxis protein (MCP) signaling domain"/>
    <property type="match status" value="1"/>
</dbReference>
<dbReference type="PANTHER" id="PTHR32089">
    <property type="entry name" value="METHYL-ACCEPTING CHEMOTAXIS PROTEIN MCPB"/>
    <property type="match status" value="1"/>
</dbReference>
<dbReference type="SMART" id="SM00283">
    <property type="entry name" value="MA"/>
    <property type="match status" value="1"/>
</dbReference>
<dbReference type="InterPro" id="IPR004089">
    <property type="entry name" value="MCPsignal_dom"/>
</dbReference>
<comment type="subcellular location">
    <subcellularLocation>
        <location evidence="1">Membrane</location>
        <topology evidence="1">Multi-pass membrane protein</topology>
    </subcellularLocation>
</comment>
<dbReference type="EMBL" id="AP024110">
    <property type="protein sequence ID" value="BCM25318.1"/>
    <property type="molecule type" value="Genomic_DNA"/>
</dbReference>
<name>A0A8D5K125_9PROT</name>
<keyword evidence="5 7" id="KW-0807">Transducer</keyword>
<evidence type="ECO:0000256" key="4">
    <source>
        <dbReference type="ARBA" id="ARBA00023136"/>
    </source>
</evidence>
<evidence type="ECO:0000256" key="3">
    <source>
        <dbReference type="ARBA" id="ARBA00022989"/>
    </source>
</evidence>
<evidence type="ECO:0000256" key="9">
    <source>
        <dbReference type="SAM" id="Phobius"/>
    </source>
</evidence>
<feature type="transmembrane region" description="Helical" evidence="9">
    <location>
        <begin position="45"/>
        <end position="64"/>
    </location>
</feature>
<evidence type="ECO:0000313" key="13">
    <source>
        <dbReference type="Proteomes" id="UP000826722"/>
    </source>
</evidence>
<comment type="similarity">
    <text evidence="6">Belongs to the methyl-accepting chemotaxis (MCP) protein family.</text>
</comment>
<evidence type="ECO:0000259" key="10">
    <source>
        <dbReference type="PROSITE" id="PS50111"/>
    </source>
</evidence>
<dbReference type="Gene3D" id="1.10.287.950">
    <property type="entry name" value="Methyl-accepting chemotaxis protein"/>
    <property type="match status" value="1"/>
</dbReference>
<evidence type="ECO:0000256" key="8">
    <source>
        <dbReference type="SAM" id="Coils"/>
    </source>
</evidence>
<keyword evidence="2 9" id="KW-0812">Transmembrane</keyword>
<evidence type="ECO:0008006" key="14">
    <source>
        <dbReference type="Google" id="ProtNLM"/>
    </source>
</evidence>
<feature type="transmembrane region" description="Helical" evidence="9">
    <location>
        <begin position="195"/>
        <end position="218"/>
    </location>
</feature>
<sequence>MALKLSEIDFKGLPAKLVEDLKNTFTRRVKLDPEAPASGSLSRGLIALFVLSALVASLTLLFHVRQVQREHNFAEAAASLQIFAHQATRDAVLATYGNESAGAHLTAASKNLDEATQLMHKLQSDTLLTDRKVAIALEELDAEWKVFSGLIKSIEPGQPDAAATTAKVDEIVAAGEKYATTAQNMIADYNAQGKAIILLGISVIAGVAALSLLVYLGYRQIMSAKRRFGEMEQANLGNQEAILHLLDEMGDLADGDLTVKAQVTENITGAIADSINYTIDSLRDLVAEINRATQQVNQATAQAQETSDSLLAAAEEQSRQIEDTGEAVTDMTRSILNVSSNAGQAAEVAQRSLQAATQGAQAVQNTISGMNEIRSQIQETSKRIKRLGESSQEISEIVELISDITEQTNILALNAAIQAASAGEAGRGFTVVAEEVQRLAERSSEATKQISAIVKTIQTDTNSAVAAMEKSTEGVVEGARLSDAAGQALNEIETVTNNLARLIQAISEATVAQTEVAATVSRNMQQIQNITSQTTEGTKQTAESVGQLSSLSEELRESVAGFKLS</sequence>
<organism evidence="12 13">
    <name type="scientific">Methyloradius palustris</name>
    <dbReference type="NCBI Taxonomy" id="2778876"/>
    <lineage>
        <taxon>Bacteria</taxon>
        <taxon>Pseudomonadati</taxon>
        <taxon>Pseudomonadota</taxon>
        <taxon>Betaproteobacteria</taxon>
        <taxon>Nitrosomonadales</taxon>
        <taxon>Methylophilaceae</taxon>
        <taxon>Methyloradius</taxon>
    </lineage>
</organism>
<dbReference type="AlphaFoldDB" id="A0A8D5K125"/>
<dbReference type="GO" id="GO:0006935">
    <property type="term" value="P:chemotaxis"/>
    <property type="evidence" value="ECO:0007669"/>
    <property type="project" value="UniProtKB-ARBA"/>
</dbReference>
<dbReference type="RefSeq" id="WP_221763421.1">
    <property type="nucleotide sequence ID" value="NZ_AP024110.1"/>
</dbReference>
<dbReference type="Proteomes" id="UP000826722">
    <property type="component" value="Chromosome"/>
</dbReference>
<evidence type="ECO:0000256" key="2">
    <source>
        <dbReference type="ARBA" id="ARBA00022692"/>
    </source>
</evidence>
<keyword evidence="8" id="KW-0175">Coiled coil</keyword>
<feature type="domain" description="Methyl-accepting transducer" evidence="10">
    <location>
        <begin position="292"/>
        <end position="528"/>
    </location>
</feature>
<keyword evidence="3 9" id="KW-1133">Transmembrane helix</keyword>
<dbReference type="GO" id="GO:0007165">
    <property type="term" value="P:signal transduction"/>
    <property type="evidence" value="ECO:0007669"/>
    <property type="project" value="UniProtKB-KW"/>
</dbReference>
<proteinExistence type="inferred from homology"/>
<evidence type="ECO:0000256" key="6">
    <source>
        <dbReference type="ARBA" id="ARBA00029447"/>
    </source>
</evidence>
<dbReference type="GO" id="GO:0016020">
    <property type="term" value="C:membrane"/>
    <property type="evidence" value="ECO:0007669"/>
    <property type="project" value="UniProtKB-SubCell"/>
</dbReference>
<accession>A0A8D5K125</accession>
<dbReference type="InterPro" id="IPR003660">
    <property type="entry name" value="HAMP_dom"/>
</dbReference>
<keyword evidence="4 9" id="KW-0472">Membrane</keyword>
<keyword evidence="13" id="KW-1185">Reference proteome</keyword>
<dbReference type="Pfam" id="PF00015">
    <property type="entry name" value="MCPsignal"/>
    <property type="match status" value="1"/>
</dbReference>
<feature type="coiled-coil region" evidence="8">
    <location>
        <begin position="282"/>
        <end position="309"/>
    </location>
</feature>
<evidence type="ECO:0000256" key="5">
    <source>
        <dbReference type="ARBA" id="ARBA00023224"/>
    </source>
</evidence>
<dbReference type="PROSITE" id="PS50885">
    <property type="entry name" value="HAMP"/>
    <property type="match status" value="1"/>
</dbReference>
<dbReference type="CDD" id="cd11386">
    <property type="entry name" value="MCP_signal"/>
    <property type="match status" value="1"/>
</dbReference>
<gene>
    <name evidence="12" type="ORF">ZMTM_15770</name>
</gene>
<dbReference type="PROSITE" id="PS50111">
    <property type="entry name" value="CHEMOTAXIS_TRANSDUC_2"/>
    <property type="match status" value="1"/>
</dbReference>
<evidence type="ECO:0000256" key="7">
    <source>
        <dbReference type="PROSITE-ProRule" id="PRU00284"/>
    </source>
</evidence>
<evidence type="ECO:0000313" key="12">
    <source>
        <dbReference type="EMBL" id="BCM25318.1"/>
    </source>
</evidence>
<dbReference type="PANTHER" id="PTHR32089:SF119">
    <property type="entry name" value="METHYL-ACCEPTING CHEMOTAXIS PROTEIN CTPL"/>
    <property type="match status" value="1"/>
</dbReference>